<sequence>MTESLNERFCVYAESLTSSDVQMDPNIGLDIAEKVGVNKLQFYKEISIPYSVSKFAENILRSKNSNPNYDLDDTIDIYSTSFTTNYGEYGIDIKFCNGTPSYVEPILIDITPTRASTLKQSLDVRATLLGEYQFEIEENEMILCFKVIIVTEDPEFNEVTQ</sequence>
<protein>
    <recommendedName>
        <fullName evidence="3">Immunity protein 50</fullName>
    </recommendedName>
</protein>
<comment type="caution">
    <text evidence="1">The sequence shown here is derived from an EMBL/GenBank/DDBJ whole genome shotgun (WGS) entry which is preliminary data.</text>
</comment>
<evidence type="ECO:0000313" key="2">
    <source>
        <dbReference type="Proteomes" id="UP001597169"/>
    </source>
</evidence>
<reference evidence="2" key="1">
    <citation type="journal article" date="2019" name="Int. J. Syst. Evol. Microbiol.">
        <title>The Global Catalogue of Microorganisms (GCM) 10K type strain sequencing project: providing services to taxonomists for standard genome sequencing and annotation.</title>
        <authorList>
            <consortium name="The Broad Institute Genomics Platform"/>
            <consortium name="The Broad Institute Genome Sequencing Center for Infectious Disease"/>
            <person name="Wu L."/>
            <person name="Ma J."/>
        </authorList>
    </citation>
    <scope>NUCLEOTIDE SEQUENCE [LARGE SCALE GENOMIC DNA]</scope>
    <source>
        <strain evidence="2">CCUG 53519</strain>
    </source>
</reference>
<evidence type="ECO:0000313" key="1">
    <source>
        <dbReference type="EMBL" id="MFD1131341.1"/>
    </source>
</evidence>
<proteinExistence type="predicted"/>
<organism evidence="1 2">
    <name type="scientific">Paenibacillus provencensis</name>
    <dbReference type="NCBI Taxonomy" id="441151"/>
    <lineage>
        <taxon>Bacteria</taxon>
        <taxon>Bacillati</taxon>
        <taxon>Bacillota</taxon>
        <taxon>Bacilli</taxon>
        <taxon>Bacillales</taxon>
        <taxon>Paenibacillaceae</taxon>
        <taxon>Paenibacillus</taxon>
    </lineage>
</organism>
<evidence type="ECO:0008006" key="3">
    <source>
        <dbReference type="Google" id="ProtNLM"/>
    </source>
</evidence>
<dbReference type="RefSeq" id="WP_090727519.1">
    <property type="nucleotide sequence ID" value="NZ_JBHTKX010000008.1"/>
</dbReference>
<accession>A0ABW3Q3R6</accession>
<gene>
    <name evidence="1" type="ORF">ACFQ3J_24780</name>
</gene>
<name>A0ABW3Q3R6_9BACL</name>
<dbReference type="Proteomes" id="UP001597169">
    <property type="component" value="Unassembled WGS sequence"/>
</dbReference>
<keyword evidence="2" id="KW-1185">Reference proteome</keyword>
<dbReference type="EMBL" id="JBHTKX010000008">
    <property type="protein sequence ID" value="MFD1131341.1"/>
    <property type="molecule type" value="Genomic_DNA"/>
</dbReference>